<feature type="transmembrane region" description="Helical" evidence="1">
    <location>
        <begin position="99"/>
        <end position="119"/>
    </location>
</feature>
<feature type="transmembrane region" description="Helical" evidence="1">
    <location>
        <begin position="54"/>
        <end position="76"/>
    </location>
</feature>
<keyword evidence="1" id="KW-0472">Membrane</keyword>
<feature type="transmembrane region" description="Helical" evidence="1">
    <location>
        <begin position="30"/>
        <end position="49"/>
    </location>
</feature>
<sequence>MTSGLLSVAVGVVFAATREARHSLLTMFRVAPFTGLLFFIAGLLSNLLFKFPRLLPVCLCVNIGSMVVAGVGGVLICVDLGMDMPSWDSNVQHHIKLEVLMLCVLVMEVTLSAVLSFWIRGAKRSHSP</sequence>
<evidence type="ECO:0000313" key="2">
    <source>
        <dbReference type="Proteomes" id="UP000808372"/>
    </source>
</evidence>
<evidence type="ECO:0000313" key="3">
    <source>
        <dbReference type="RefSeq" id="XP_038833251.1"/>
    </source>
</evidence>
<dbReference type="GeneID" id="120031532"/>
<organism evidence="2 3">
    <name type="scientific">Salvelinus namaycush</name>
    <name type="common">Lake trout</name>
    <name type="synonym">Salmo namaycush</name>
    <dbReference type="NCBI Taxonomy" id="8040"/>
    <lineage>
        <taxon>Eukaryota</taxon>
        <taxon>Metazoa</taxon>
        <taxon>Chordata</taxon>
        <taxon>Craniata</taxon>
        <taxon>Vertebrata</taxon>
        <taxon>Euteleostomi</taxon>
        <taxon>Actinopterygii</taxon>
        <taxon>Neopterygii</taxon>
        <taxon>Teleostei</taxon>
        <taxon>Protacanthopterygii</taxon>
        <taxon>Salmoniformes</taxon>
        <taxon>Salmonidae</taxon>
        <taxon>Salmoninae</taxon>
        <taxon>Salvelinus</taxon>
    </lineage>
</organism>
<dbReference type="AlphaFoldDB" id="A0A8U0TZ91"/>
<evidence type="ECO:0000256" key="1">
    <source>
        <dbReference type="SAM" id="Phobius"/>
    </source>
</evidence>
<proteinExistence type="predicted"/>
<protein>
    <submittedName>
        <fullName evidence="3">Uncharacterized protein si:ch211-269k10.4</fullName>
    </submittedName>
</protein>
<dbReference type="Proteomes" id="UP000808372">
    <property type="component" value="Chromosome 37"/>
</dbReference>
<accession>A0A8U0TZ91</accession>
<keyword evidence="1" id="KW-1133">Transmembrane helix</keyword>
<reference evidence="3" key="1">
    <citation type="submission" date="2025-08" db="UniProtKB">
        <authorList>
            <consortium name="RefSeq"/>
        </authorList>
    </citation>
    <scope>IDENTIFICATION</scope>
    <source>
        <tissue evidence="3">White muscle</tissue>
    </source>
</reference>
<name>A0A8U0TZ91_SALNM</name>
<gene>
    <name evidence="3" type="primary">si:ch211-269k10.4</name>
</gene>
<keyword evidence="2" id="KW-1185">Reference proteome</keyword>
<dbReference type="RefSeq" id="XP_038833251.1">
    <property type="nucleotide sequence ID" value="XM_038977323.1"/>
</dbReference>
<dbReference type="KEGG" id="snh:120031532"/>
<keyword evidence="1" id="KW-0812">Transmembrane</keyword>